<sequence>MCFRTVSQSLMSLSPPTKIFLSDALCEITSRRDLFIFAKRYVKKKCVVSCTFPGILGEFCVFLIASPNTWIVLFIDAIGVIESSVSTAGI</sequence>
<evidence type="ECO:0000313" key="1">
    <source>
        <dbReference type="EnsemblMetazoa" id="ENSAATROPP004636"/>
    </source>
</evidence>
<reference evidence="1" key="1">
    <citation type="submission" date="2024-04" db="UniProtKB">
        <authorList>
            <consortium name="EnsemblMetazoa"/>
        </authorList>
    </citation>
    <scope>IDENTIFICATION</scope>
    <source>
        <strain evidence="1">EBRO</strain>
    </source>
</reference>
<protein>
    <submittedName>
        <fullName evidence="1">Uncharacterized protein</fullName>
    </submittedName>
</protein>
<keyword evidence="2" id="KW-1185">Reference proteome</keyword>
<dbReference type="AlphaFoldDB" id="A0AAG5D0K1"/>
<accession>A0AAG5D0K1</accession>
<dbReference type="EnsemblMetazoa" id="ENSAATROPT004900">
    <property type="protein sequence ID" value="ENSAATROPP004636"/>
    <property type="gene ID" value="ENSAATROPG003904"/>
</dbReference>
<dbReference type="Proteomes" id="UP000075880">
    <property type="component" value="Unassembled WGS sequence"/>
</dbReference>
<evidence type="ECO:0000313" key="2">
    <source>
        <dbReference type="Proteomes" id="UP000075880"/>
    </source>
</evidence>
<name>A0AAG5D0K1_ANOAO</name>
<proteinExistence type="predicted"/>
<organism evidence="1 2">
    <name type="scientific">Anopheles atroparvus</name>
    <name type="common">European mosquito</name>
    <dbReference type="NCBI Taxonomy" id="41427"/>
    <lineage>
        <taxon>Eukaryota</taxon>
        <taxon>Metazoa</taxon>
        <taxon>Ecdysozoa</taxon>
        <taxon>Arthropoda</taxon>
        <taxon>Hexapoda</taxon>
        <taxon>Insecta</taxon>
        <taxon>Pterygota</taxon>
        <taxon>Neoptera</taxon>
        <taxon>Endopterygota</taxon>
        <taxon>Diptera</taxon>
        <taxon>Nematocera</taxon>
        <taxon>Culicoidea</taxon>
        <taxon>Culicidae</taxon>
        <taxon>Anophelinae</taxon>
        <taxon>Anopheles</taxon>
    </lineage>
</organism>